<evidence type="ECO:0000313" key="4">
    <source>
        <dbReference type="Proteomes" id="UP001141619"/>
    </source>
</evidence>
<dbReference type="Proteomes" id="UP001141619">
    <property type="component" value="Unassembled WGS sequence"/>
</dbReference>
<evidence type="ECO:0000313" key="3">
    <source>
        <dbReference type="EMBL" id="MDA5193640.1"/>
    </source>
</evidence>
<gene>
    <name evidence="3" type="ORF">NYP16_06685</name>
</gene>
<feature type="region of interest" description="Disordered" evidence="1">
    <location>
        <begin position="211"/>
        <end position="233"/>
    </location>
</feature>
<dbReference type="AlphaFoldDB" id="A0A9X3TX67"/>
<evidence type="ECO:0000256" key="1">
    <source>
        <dbReference type="SAM" id="MobiDB-lite"/>
    </source>
</evidence>
<keyword evidence="4" id="KW-1185">Reference proteome</keyword>
<keyword evidence="2" id="KW-0472">Membrane</keyword>
<proteinExistence type="predicted"/>
<feature type="transmembrane region" description="Helical" evidence="2">
    <location>
        <begin position="62"/>
        <end position="85"/>
    </location>
</feature>
<dbReference type="RefSeq" id="WP_274943340.1">
    <property type="nucleotide sequence ID" value="NZ_JANWOI010000002.1"/>
</dbReference>
<reference evidence="3" key="1">
    <citation type="submission" date="2022-08" db="EMBL/GenBank/DDBJ databases">
        <authorList>
            <person name="Vandamme P."/>
            <person name="Hettiarachchi A."/>
            <person name="Peeters C."/>
            <person name="Cnockaert M."/>
            <person name="Carlier A."/>
        </authorList>
    </citation>
    <scope>NUCLEOTIDE SEQUENCE</scope>
    <source>
        <strain evidence="3">LMG 31809</strain>
    </source>
</reference>
<dbReference type="InterPro" id="IPR007462">
    <property type="entry name" value="COV1-like"/>
</dbReference>
<keyword evidence="2" id="KW-0812">Transmembrane</keyword>
<evidence type="ECO:0000256" key="2">
    <source>
        <dbReference type="SAM" id="Phobius"/>
    </source>
</evidence>
<reference evidence="3" key="2">
    <citation type="journal article" date="2023" name="Syst. Appl. Microbiol.">
        <title>Govania unica gen. nov., sp. nov., a rare biosphere bacterium that represents a novel family in the class Alphaproteobacteria.</title>
        <authorList>
            <person name="Vandamme P."/>
            <person name="Peeters C."/>
            <person name="Hettiarachchi A."/>
            <person name="Cnockaert M."/>
            <person name="Carlier A."/>
        </authorList>
    </citation>
    <scope>NUCLEOTIDE SEQUENCE</scope>
    <source>
        <strain evidence="3">LMG 31809</strain>
    </source>
</reference>
<protein>
    <submittedName>
        <fullName evidence="3">DUF502 domain-containing protein</fullName>
    </submittedName>
</protein>
<name>A0A9X3TX67_9PROT</name>
<comment type="caution">
    <text evidence="3">The sequence shown here is derived from an EMBL/GenBank/DDBJ whole genome shotgun (WGS) entry which is preliminary data.</text>
</comment>
<dbReference type="Pfam" id="PF04367">
    <property type="entry name" value="DUF502"/>
    <property type="match status" value="1"/>
</dbReference>
<dbReference type="PANTHER" id="PTHR31876:SF26">
    <property type="entry name" value="PROTEIN LIKE COV 2"/>
    <property type="match status" value="1"/>
</dbReference>
<organism evidence="3 4">
    <name type="scientific">Govanella unica</name>
    <dbReference type="NCBI Taxonomy" id="2975056"/>
    <lineage>
        <taxon>Bacteria</taxon>
        <taxon>Pseudomonadati</taxon>
        <taxon>Pseudomonadota</taxon>
        <taxon>Alphaproteobacteria</taxon>
        <taxon>Emcibacterales</taxon>
        <taxon>Govanellaceae</taxon>
        <taxon>Govanella</taxon>
    </lineage>
</organism>
<keyword evidence="2" id="KW-1133">Transmembrane helix</keyword>
<sequence length="233" mass="25644">MKMMKTARKSMMRRLRNYLLTGIVVAAPVGITAYLVWSFITTIDSLVAPLIPKHLMPEAYLPFPLPGFGLVIVVTVLILLGAFAANFFGRALLALGDNLIDRTPIIRSLYATLKQVFQMVVSSDASSFKEVVLIEYPRPNCWSMAFVINENTGEVKDRTAPDVVSVFLPTVPLPTSGLLLFIPRRDLISLNMSVDDGLKFVISGGIVVPPRREPRPENPSNLESLPTDTTTSV</sequence>
<accession>A0A9X3TX67</accession>
<dbReference type="EMBL" id="JANWOI010000002">
    <property type="protein sequence ID" value="MDA5193640.1"/>
    <property type="molecule type" value="Genomic_DNA"/>
</dbReference>
<dbReference type="PANTHER" id="PTHR31876">
    <property type="entry name" value="COV-LIKE PROTEIN 1"/>
    <property type="match status" value="1"/>
</dbReference>